<protein>
    <submittedName>
        <fullName evidence="3">Formylglycine-generating enzyme required for sulfatase activity</fullName>
    </submittedName>
</protein>
<accession>A0A2T5JVW9</accession>
<dbReference type="Proteomes" id="UP000244060">
    <property type="component" value="Unassembled WGS sequence"/>
</dbReference>
<dbReference type="OrthoDB" id="9768004at2"/>
<dbReference type="InterPro" id="IPR016187">
    <property type="entry name" value="CTDL_fold"/>
</dbReference>
<dbReference type="GO" id="GO:0120147">
    <property type="term" value="F:formylglycine-generating oxidase activity"/>
    <property type="evidence" value="ECO:0007669"/>
    <property type="project" value="TreeGrafter"/>
</dbReference>
<sequence>MRIPGPDPGAPALRGGASRPGGRPGWAARLSALAGPLLAAALAFAGPARATDWPVEQYDPGAAERPADLILPMPCGGAMAFQKVVVPVEAADPLDDRRLRLGQSQPETGYSDYLRTEHLRGPFASDEATFYYIGRYEVTRAQQRALAFDCAPPGRMDRTAAAGLSWFDAVALSQRYSEWLLAEAPDALPPEAEGLAFLRLPTETEWEYAARGGAATDATQFASRRYFSEGQIADHAMAQGSARGEVLPVGLRRPNPLGLHDIYGNAEELMLEPFRLNAVGRPHGQAGGLVTRGGSVLSAPEELYSAQRREYPLYRAADGKALAGATFGLRLVLTRDVTSSDARLRAIRSRWLDLAEAPAAEASDPLVTLSALIEEEADPRRQSALTDLQLEFRLARDAAAAAFRESAKSTLLSGAVFIAALADGAREIDRQTGNVRAMVDQIRVSDGAQREALIAGAERVNRQLRMLRDLQHTYLLSYRSALETLSSEIEGEVVEAAFGLLQQELAASGQTGILSGLEALNEDLARFAARPDMVEADLLALALER</sequence>
<dbReference type="InterPro" id="IPR005532">
    <property type="entry name" value="SUMF_dom"/>
</dbReference>
<evidence type="ECO:0000259" key="2">
    <source>
        <dbReference type="Pfam" id="PF03781"/>
    </source>
</evidence>
<dbReference type="PANTHER" id="PTHR23150">
    <property type="entry name" value="SULFATASE MODIFYING FACTOR 1, 2"/>
    <property type="match status" value="1"/>
</dbReference>
<keyword evidence="4" id="KW-1185">Reference proteome</keyword>
<evidence type="ECO:0000313" key="4">
    <source>
        <dbReference type="Proteomes" id="UP000244060"/>
    </source>
</evidence>
<dbReference type="InterPro" id="IPR051043">
    <property type="entry name" value="Sulfatase_Mod_Factor_Kinase"/>
</dbReference>
<dbReference type="InterPro" id="IPR042095">
    <property type="entry name" value="SUMF_sf"/>
</dbReference>
<comment type="caution">
    <text evidence="3">The sequence shown here is derived from an EMBL/GenBank/DDBJ whole genome shotgun (WGS) entry which is preliminary data.</text>
</comment>
<gene>
    <name evidence="3" type="ORF">C8J28_11765</name>
</gene>
<organism evidence="3 4">
    <name type="scientific">Cereibacter azotoformans</name>
    <dbReference type="NCBI Taxonomy" id="43057"/>
    <lineage>
        <taxon>Bacteria</taxon>
        <taxon>Pseudomonadati</taxon>
        <taxon>Pseudomonadota</taxon>
        <taxon>Alphaproteobacteria</taxon>
        <taxon>Rhodobacterales</taxon>
        <taxon>Paracoccaceae</taxon>
        <taxon>Cereibacter</taxon>
    </lineage>
</organism>
<dbReference type="SUPFAM" id="SSF56436">
    <property type="entry name" value="C-type lectin-like"/>
    <property type="match status" value="1"/>
</dbReference>
<dbReference type="Gene3D" id="3.90.1580.10">
    <property type="entry name" value="paralog of FGE (formylglycine-generating enzyme)"/>
    <property type="match status" value="1"/>
</dbReference>
<name>A0A2T5JVW9_9RHOB</name>
<evidence type="ECO:0000256" key="1">
    <source>
        <dbReference type="SAM" id="MobiDB-lite"/>
    </source>
</evidence>
<dbReference type="EMBL" id="QAOT01000017">
    <property type="protein sequence ID" value="PTR14296.1"/>
    <property type="molecule type" value="Genomic_DNA"/>
</dbReference>
<reference evidence="3 4" key="1">
    <citation type="submission" date="2018-04" db="EMBL/GenBank/DDBJ databases">
        <title>Genomic Encyclopedia of Type Strains, Phase III (KMG-III): the genomes of soil and plant-associated and newly described type strains.</title>
        <authorList>
            <person name="Whitman W."/>
        </authorList>
    </citation>
    <scope>NUCLEOTIDE SEQUENCE [LARGE SCALE GENOMIC DNA]</scope>
    <source>
        <strain evidence="3 4">KA25</strain>
    </source>
</reference>
<dbReference type="AlphaFoldDB" id="A0A2T5JVW9"/>
<dbReference type="PANTHER" id="PTHR23150:SF19">
    <property type="entry name" value="FORMYLGLYCINE-GENERATING ENZYME"/>
    <property type="match status" value="1"/>
</dbReference>
<feature type="region of interest" description="Disordered" evidence="1">
    <location>
        <begin position="1"/>
        <end position="21"/>
    </location>
</feature>
<evidence type="ECO:0000313" key="3">
    <source>
        <dbReference type="EMBL" id="PTR14296.1"/>
    </source>
</evidence>
<dbReference type="Pfam" id="PF03781">
    <property type="entry name" value="FGE-sulfatase"/>
    <property type="match status" value="1"/>
</dbReference>
<dbReference type="RefSeq" id="WP_108221864.1">
    <property type="nucleotide sequence ID" value="NZ_CP183928.1"/>
</dbReference>
<proteinExistence type="predicted"/>
<feature type="domain" description="Sulfatase-modifying factor enzyme-like" evidence="2">
    <location>
        <begin position="163"/>
        <end position="332"/>
    </location>
</feature>